<evidence type="ECO:0000313" key="7">
    <source>
        <dbReference type="EMBL" id="KAA1083650.1"/>
    </source>
</evidence>
<evidence type="ECO:0008006" key="11">
    <source>
        <dbReference type="Google" id="ProtNLM"/>
    </source>
</evidence>
<dbReference type="Proteomes" id="UP000325313">
    <property type="component" value="Unassembled WGS sequence"/>
</dbReference>
<evidence type="ECO:0000313" key="9">
    <source>
        <dbReference type="Proteomes" id="UP000324748"/>
    </source>
</evidence>
<evidence type="ECO:0000256" key="5">
    <source>
        <dbReference type="ARBA" id="ARBA00023136"/>
    </source>
</evidence>
<dbReference type="EMBL" id="VSWC01000118">
    <property type="protein sequence ID" value="KAA1083650.1"/>
    <property type="molecule type" value="Genomic_DNA"/>
</dbReference>
<organism evidence="8 10">
    <name type="scientific">Puccinia graminis f. sp. tritici</name>
    <dbReference type="NCBI Taxonomy" id="56615"/>
    <lineage>
        <taxon>Eukaryota</taxon>
        <taxon>Fungi</taxon>
        <taxon>Dikarya</taxon>
        <taxon>Basidiomycota</taxon>
        <taxon>Pucciniomycotina</taxon>
        <taxon>Pucciniomycetes</taxon>
        <taxon>Pucciniales</taxon>
        <taxon>Pucciniaceae</taxon>
        <taxon>Puccinia</taxon>
    </lineage>
</organism>
<proteinExistence type="predicted"/>
<feature type="transmembrane region" description="Helical" evidence="6">
    <location>
        <begin position="39"/>
        <end position="60"/>
    </location>
</feature>
<keyword evidence="9" id="KW-1185">Reference proteome</keyword>
<evidence type="ECO:0000313" key="10">
    <source>
        <dbReference type="Proteomes" id="UP000325313"/>
    </source>
</evidence>
<comment type="caution">
    <text evidence="8">The sequence shown here is derived from an EMBL/GenBank/DDBJ whole genome shotgun (WGS) entry which is preliminary data.</text>
</comment>
<evidence type="ECO:0000256" key="3">
    <source>
        <dbReference type="ARBA" id="ARBA00022692"/>
    </source>
</evidence>
<accession>A0A5B0REP0</accession>
<dbReference type="SUPFAM" id="SSF103473">
    <property type="entry name" value="MFS general substrate transporter"/>
    <property type="match status" value="1"/>
</dbReference>
<dbReference type="Proteomes" id="UP000324748">
    <property type="component" value="Unassembled WGS sequence"/>
</dbReference>
<evidence type="ECO:0000256" key="4">
    <source>
        <dbReference type="ARBA" id="ARBA00022989"/>
    </source>
</evidence>
<dbReference type="EMBL" id="VDEP01000209">
    <property type="protein sequence ID" value="KAA1123375.1"/>
    <property type="molecule type" value="Genomic_DNA"/>
</dbReference>
<sequence length="93" mass="10704">MEFQGDTNPQTATEASRYLKEYYCHTQPQASTLSQEKRALLKLDLLLIPILGLFFFLSFLDRSNLGNVRIIGLQKDLDMSDYDFTMALTVTFM</sequence>
<name>A0A5B0REP0_PUCGR</name>
<reference evidence="9 10" key="1">
    <citation type="submission" date="2019-05" db="EMBL/GenBank/DDBJ databases">
        <title>Emergence of the Ug99 lineage of the wheat stem rust pathogen through somatic hybridization.</title>
        <authorList>
            <person name="Li F."/>
            <person name="Upadhyaya N.M."/>
            <person name="Sperschneider J."/>
            <person name="Matny O."/>
            <person name="Nguyen-Phuc H."/>
            <person name="Mago R."/>
            <person name="Raley C."/>
            <person name="Miller M.E."/>
            <person name="Silverstein K.A.T."/>
            <person name="Henningsen E."/>
            <person name="Hirsch C.D."/>
            <person name="Visser B."/>
            <person name="Pretorius Z.A."/>
            <person name="Steffenson B.J."/>
            <person name="Schwessinger B."/>
            <person name="Dodds P.N."/>
            <person name="Figueroa M."/>
        </authorList>
    </citation>
    <scope>NUCLEOTIDE SEQUENCE [LARGE SCALE GENOMIC DNA]</scope>
    <source>
        <strain evidence="7">21-0</strain>
        <strain evidence="8 10">Ug99</strain>
    </source>
</reference>
<dbReference type="OrthoDB" id="2985014at2759"/>
<evidence type="ECO:0000256" key="1">
    <source>
        <dbReference type="ARBA" id="ARBA00004141"/>
    </source>
</evidence>
<keyword evidence="2" id="KW-0813">Transport</keyword>
<evidence type="ECO:0000256" key="6">
    <source>
        <dbReference type="SAM" id="Phobius"/>
    </source>
</evidence>
<gene>
    <name evidence="7" type="ORF">PGT21_002527</name>
    <name evidence="8" type="ORF">PGTUg99_017320</name>
</gene>
<dbReference type="PANTHER" id="PTHR43791:SF85">
    <property type="entry name" value="TRANSPORTER, PUTATIVE (AFU_ORTHOLOGUE AFUA_6G00710)-RELATED"/>
    <property type="match status" value="1"/>
</dbReference>
<comment type="subcellular location">
    <subcellularLocation>
        <location evidence="1">Membrane</location>
        <topology evidence="1">Multi-pass membrane protein</topology>
    </subcellularLocation>
</comment>
<evidence type="ECO:0000256" key="2">
    <source>
        <dbReference type="ARBA" id="ARBA00022448"/>
    </source>
</evidence>
<dbReference type="InterPro" id="IPR036259">
    <property type="entry name" value="MFS_trans_sf"/>
</dbReference>
<dbReference type="PANTHER" id="PTHR43791">
    <property type="entry name" value="PERMEASE-RELATED"/>
    <property type="match status" value="1"/>
</dbReference>
<dbReference type="GO" id="GO:0016020">
    <property type="term" value="C:membrane"/>
    <property type="evidence" value="ECO:0007669"/>
    <property type="project" value="UniProtKB-SubCell"/>
</dbReference>
<evidence type="ECO:0000313" key="8">
    <source>
        <dbReference type="EMBL" id="KAA1123375.1"/>
    </source>
</evidence>
<dbReference type="GO" id="GO:0022857">
    <property type="term" value="F:transmembrane transporter activity"/>
    <property type="evidence" value="ECO:0007669"/>
    <property type="project" value="TreeGrafter"/>
</dbReference>
<protein>
    <recommendedName>
        <fullName evidence="11">Major facilitator superfamily (MFS) profile domain-containing protein</fullName>
    </recommendedName>
</protein>
<keyword evidence="5 6" id="KW-0472">Membrane</keyword>
<dbReference type="AlphaFoldDB" id="A0A5B0REP0"/>
<keyword evidence="3 6" id="KW-0812">Transmembrane</keyword>
<keyword evidence="4 6" id="KW-1133">Transmembrane helix</keyword>